<gene>
    <name evidence="3" type="ORF">JHC10_02285</name>
    <name evidence="4" type="ORF">JHC11_02495</name>
</gene>
<evidence type="ECO:0000256" key="1">
    <source>
        <dbReference type="SAM" id="MobiDB-lite"/>
    </source>
</evidence>
<dbReference type="InterPro" id="IPR001509">
    <property type="entry name" value="Epimerase_deHydtase"/>
</dbReference>
<comment type="caution">
    <text evidence="4">The sequence shown here is derived from an EMBL/GenBank/DDBJ whole genome shotgun (WGS) entry which is preliminary data.</text>
</comment>
<dbReference type="AlphaFoldDB" id="A0A8I1G773"/>
<evidence type="ECO:0000313" key="4">
    <source>
        <dbReference type="EMBL" id="MBJ7314875.1"/>
    </source>
</evidence>
<evidence type="ECO:0000313" key="6">
    <source>
        <dbReference type="Proteomes" id="UP000655994"/>
    </source>
</evidence>
<accession>A0A8I1G773</accession>
<dbReference type="Pfam" id="PF01370">
    <property type="entry name" value="Epimerase"/>
    <property type="match status" value="1"/>
</dbReference>
<dbReference type="SUPFAM" id="SSF51735">
    <property type="entry name" value="NAD(P)-binding Rossmann-fold domains"/>
    <property type="match status" value="1"/>
</dbReference>
<sequence length="324" mass="35842">MSKLSRVLLTGATGFVGQELAETLVENESIELHTVGRTHDGKADFFHKVKSIDENTNWGAVLPDLEFDAIIHLAARAHVMNDTKVDALSIYRKINVGGTFSLAKRALNMGIKRFIYVSSAKVNGEQSTKKPFRHDDEPQPKDPYGVSKKEAEEILKNLFEGTPTELVIIRPPLVYGPNVKGNFQALLALAGKNLPLPFGSLNNKRSLVALDNLVSLLVKCVQYESELNATFLVSDDYDVSTRELLEVLTLAQGKKPRMWSFPVALMRLGAVLLGKKAIAGRLFGNLQLDISYTKKALNWEPPLSFHQAIKKCINSEVTSGKLKK</sequence>
<dbReference type="InterPro" id="IPR050177">
    <property type="entry name" value="Lipid_A_modif_metabolic_enz"/>
</dbReference>
<dbReference type="PANTHER" id="PTHR43245">
    <property type="entry name" value="BIFUNCTIONAL POLYMYXIN RESISTANCE PROTEIN ARNA"/>
    <property type="match status" value="1"/>
</dbReference>
<name>A0A8I1G773_9GAMM</name>
<dbReference type="RefSeq" id="WP_199493678.1">
    <property type="nucleotide sequence ID" value="NZ_JAEMOO010000017.1"/>
</dbReference>
<proteinExistence type="predicted"/>
<evidence type="ECO:0000259" key="2">
    <source>
        <dbReference type="Pfam" id="PF01370"/>
    </source>
</evidence>
<dbReference type="Proteomes" id="UP000655994">
    <property type="component" value="Unassembled WGS sequence"/>
</dbReference>
<dbReference type="PANTHER" id="PTHR43245:SF58">
    <property type="entry name" value="BLL5923 PROTEIN"/>
    <property type="match status" value="1"/>
</dbReference>
<organism evidence="4 5">
    <name type="scientific">Idiomarina abyssalis</name>
    <dbReference type="NCBI Taxonomy" id="86102"/>
    <lineage>
        <taxon>Bacteria</taxon>
        <taxon>Pseudomonadati</taxon>
        <taxon>Pseudomonadota</taxon>
        <taxon>Gammaproteobacteria</taxon>
        <taxon>Alteromonadales</taxon>
        <taxon>Idiomarinaceae</taxon>
        <taxon>Idiomarina</taxon>
    </lineage>
</organism>
<dbReference type="Proteomes" id="UP000621390">
    <property type="component" value="Unassembled WGS sequence"/>
</dbReference>
<feature type="region of interest" description="Disordered" evidence="1">
    <location>
        <begin position="126"/>
        <end position="145"/>
    </location>
</feature>
<dbReference type="InterPro" id="IPR036291">
    <property type="entry name" value="NAD(P)-bd_dom_sf"/>
</dbReference>
<dbReference type="EMBL" id="JAEMOS010000005">
    <property type="protein sequence ID" value="MBJ7265766.1"/>
    <property type="molecule type" value="Genomic_DNA"/>
</dbReference>
<protein>
    <submittedName>
        <fullName evidence="4">NAD-dependent epimerase/dehydratase family protein</fullName>
    </submittedName>
</protein>
<evidence type="ECO:0000313" key="3">
    <source>
        <dbReference type="EMBL" id="MBJ7265766.1"/>
    </source>
</evidence>
<keyword evidence="6" id="KW-1185">Reference proteome</keyword>
<feature type="domain" description="NAD-dependent epimerase/dehydratase" evidence="2">
    <location>
        <begin position="7"/>
        <end position="223"/>
    </location>
</feature>
<evidence type="ECO:0000313" key="5">
    <source>
        <dbReference type="Proteomes" id="UP000621390"/>
    </source>
</evidence>
<dbReference type="Gene3D" id="3.40.50.720">
    <property type="entry name" value="NAD(P)-binding Rossmann-like Domain"/>
    <property type="match status" value="1"/>
</dbReference>
<dbReference type="EMBL" id="JAEMOP010000002">
    <property type="protein sequence ID" value="MBJ7314875.1"/>
    <property type="molecule type" value="Genomic_DNA"/>
</dbReference>
<reference evidence="4 6" key="1">
    <citation type="submission" date="2020-09" db="EMBL/GenBank/DDBJ databases">
        <title>Draft Genomes of Bacterial Isolates from North Pond Shallow Sediments.</title>
        <authorList>
            <person name="Kiel Reese B."/>
            <person name="Mullis M."/>
            <person name="Weisend R.E."/>
        </authorList>
    </citation>
    <scope>NUCLEOTIDE SEQUENCE</scope>
    <source>
        <strain evidence="4">KJE-2</strain>
        <strain evidence="3 6">KJE-3</strain>
    </source>
</reference>